<dbReference type="GO" id="GO:0004526">
    <property type="term" value="F:ribonuclease P activity"/>
    <property type="evidence" value="ECO:0007669"/>
    <property type="project" value="UniProtKB-EC"/>
</dbReference>
<proteinExistence type="inferred from homology"/>
<evidence type="ECO:0000256" key="5">
    <source>
        <dbReference type="ARBA" id="ARBA00012179"/>
    </source>
</evidence>
<protein>
    <recommendedName>
        <fullName evidence="15">Mitochondrial ribonuclease P catalytic subunit</fullName>
        <ecNumber evidence="5">3.1.26.5</ecNumber>
    </recommendedName>
    <alternativeName>
        <fullName evidence="16">Mitochondrial ribonuclease P protein 3</fullName>
    </alternativeName>
</protein>
<evidence type="ECO:0000256" key="16">
    <source>
        <dbReference type="ARBA" id="ARBA00044559"/>
    </source>
</evidence>
<feature type="region of interest" description="Disordered" evidence="17">
    <location>
        <begin position="359"/>
        <end position="382"/>
    </location>
</feature>
<feature type="region of interest" description="Disordered" evidence="17">
    <location>
        <begin position="1"/>
        <end position="34"/>
    </location>
</feature>
<evidence type="ECO:0000256" key="13">
    <source>
        <dbReference type="ARBA" id="ARBA00022946"/>
    </source>
</evidence>
<feature type="domain" description="PRORP" evidence="18">
    <location>
        <begin position="392"/>
        <end position="539"/>
    </location>
</feature>
<dbReference type="PANTHER" id="PTHR13547:SF1">
    <property type="entry name" value="MITOCHONDRIAL RIBONUCLEASE P CATALYTIC SUBUNIT"/>
    <property type="match status" value="1"/>
</dbReference>
<dbReference type="PANTHER" id="PTHR13547">
    <property type="match status" value="1"/>
</dbReference>
<evidence type="ECO:0000256" key="3">
    <source>
        <dbReference type="ARBA" id="ARBA00004173"/>
    </source>
</evidence>
<evidence type="ECO:0000259" key="18">
    <source>
        <dbReference type="Pfam" id="PF16953"/>
    </source>
</evidence>
<dbReference type="InterPro" id="IPR033495">
    <property type="entry name" value="MRPP3_PIN_dom"/>
</dbReference>
<dbReference type="EMBL" id="BDSP01000073">
    <property type="protein sequence ID" value="GAX13787.1"/>
    <property type="molecule type" value="Genomic_DNA"/>
</dbReference>
<feature type="domain" description="PROP1-like PPR" evidence="19">
    <location>
        <begin position="130"/>
        <end position="270"/>
    </location>
</feature>
<evidence type="ECO:0000256" key="8">
    <source>
        <dbReference type="ARBA" id="ARBA00022723"/>
    </source>
</evidence>
<name>A0A1Z5JIF4_FISSO</name>
<sequence length="609" mass="69581">MTDQNHCSSTATKKRPANKESSSSVDTKKPKVGNRKVEPDVLAFRRLVQDCCSNNDLIKAMKAYEEACQSNMKIEAQSFYNLLNLCDGLGQRSLHVGTPKATQNNSQSTRKSKTTTHPFRDAEVDPEMRLKYAKRLHEHMQSLEFPLTETAYSALIKLHLKVHDTTRAEELLAEAEQVAQCKPRLRLYSATLLAYCHQGDLSAAVRVWHRLSQQRLVLSEKEYVSLLQCATTTGNARVFERVLSDLAEDVLVPCQETCQAILSWFQSEFATLRKQEAIAENDASSIIHSLMHEIQPHAEPAVLLGPVQCITHWDISQNVRINPSSGILLSGCLQDAQLGPVELSSMAWAQMKEMNETIASSGKLENDTSEYQGGRKGRKKTVLNTEERQQCWKQFTDYLSRRLSDGKTIDVVIDGANVGYFETNFPGSPKHVDYHQINWAVQHFLEQGKSVLLVMHCRHFSRNFMPESVRPLVQRWMDWGILYQTPRDMNDDWFWMQAALVAGPGTLVLTNDEMRDHHFQMLAPRSFLRWKDRHQVHFQLGAWKPGGEKRRELLLTYPEIYSRRIQRIEDGLVVPLVKRGDANRFLDGVFVAEDIPPEETYMCIRPSKL</sequence>
<keyword evidence="11" id="KW-0862">Zinc</keyword>
<evidence type="ECO:0000256" key="4">
    <source>
        <dbReference type="ARBA" id="ARBA00007626"/>
    </source>
</evidence>
<dbReference type="InParanoid" id="A0A1Z5JIF4"/>
<evidence type="ECO:0000259" key="19">
    <source>
        <dbReference type="Pfam" id="PF17177"/>
    </source>
</evidence>
<comment type="similarity">
    <text evidence="4">Belongs to the PPR family. P subfamily.</text>
</comment>
<keyword evidence="13" id="KW-0809">Transit peptide</keyword>
<evidence type="ECO:0000313" key="20">
    <source>
        <dbReference type="EMBL" id="GAX13787.1"/>
    </source>
</evidence>
<dbReference type="Gene3D" id="3.40.50.11980">
    <property type="match status" value="1"/>
</dbReference>
<evidence type="ECO:0000256" key="11">
    <source>
        <dbReference type="ARBA" id="ARBA00022833"/>
    </source>
</evidence>
<evidence type="ECO:0000256" key="15">
    <source>
        <dbReference type="ARBA" id="ARBA00044536"/>
    </source>
</evidence>
<keyword evidence="10" id="KW-0378">Hydrolase</keyword>
<evidence type="ECO:0000256" key="12">
    <source>
        <dbReference type="ARBA" id="ARBA00022842"/>
    </source>
</evidence>
<reference evidence="20 21" key="1">
    <citation type="journal article" date="2015" name="Plant Cell">
        <title>Oil accumulation by the oleaginous diatom Fistulifera solaris as revealed by the genome and transcriptome.</title>
        <authorList>
            <person name="Tanaka T."/>
            <person name="Maeda Y."/>
            <person name="Veluchamy A."/>
            <person name="Tanaka M."/>
            <person name="Abida H."/>
            <person name="Marechal E."/>
            <person name="Bowler C."/>
            <person name="Muto M."/>
            <person name="Sunaga Y."/>
            <person name="Tanaka M."/>
            <person name="Yoshino T."/>
            <person name="Taniguchi T."/>
            <person name="Fukuda Y."/>
            <person name="Nemoto M."/>
            <person name="Matsumoto M."/>
            <person name="Wong P.S."/>
            <person name="Aburatani S."/>
            <person name="Fujibuchi W."/>
        </authorList>
    </citation>
    <scope>NUCLEOTIDE SEQUENCE [LARGE SCALE GENOMIC DNA]</scope>
    <source>
        <strain evidence="20 21">JPCC DA0580</strain>
    </source>
</reference>
<keyword evidence="21" id="KW-1185">Reference proteome</keyword>
<dbReference type="Gene3D" id="1.25.40.10">
    <property type="entry name" value="Tetratricopeptide repeat domain"/>
    <property type="match status" value="1"/>
</dbReference>
<evidence type="ECO:0000313" key="21">
    <source>
        <dbReference type="Proteomes" id="UP000198406"/>
    </source>
</evidence>
<dbReference type="Pfam" id="PF16953">
    <property type="entry name" value="PRORP"/>
    <property type="match status" value="1"/>
</dbReference>
<keyword evidence="9" id="KW-0677">Repeat</keyword>
<dbReference type="EC" id="3.1.26.5" evidence="5"/>
<feature type="compositionally biased region" description="Polar residues" evidence="17">
    <location>
        <begin position="1"/>
        <end position="11"/>
    </location>
</feature>
<dbReference type="InterPro" id="IPR033443">
    <property type="entry name" value="PROP1-like_PPR_dom"/>
</dbReference>
<dbReference type="OrthoDB" id="46913at2759"/>
<evidence type="ECO:0000256" key="7">
    <source>
        <dbReference type="ARBA" id="ARBA00022722"/>
    </source>
</evidence>
<comment type="subcellular location">
    <subcellularLocation>
        <location evidence="3">Mitochondrion</location>
    </subcellularLocation>
</comment>
<dbReference type="CDD" id="cd18718">
    <property type="entry name" value="PIN_PRORP"/>
    <property type="match status" value="1"/>
</dbReference>
<dbReference type="InterPro" id="IPR031595">
    <property type="entry name" value="PRORP_C"/>
</dbReference>
<organism evidence="20 21">
    <name type="scientific">Fistulifera solaris</name>
    <name type="common">Oleaginous diatom</name>
    <dbReference type="NCBI Taxonomy" id="1519565"/>
    <lineage>
        <taxon>Eukaryota</taxon>
        <taxon>Sar</taxon>
        <taxon>Stramenopiles</taxon>
        <taxon>Ochrophyta</taxon>
        <taxon>Bacillariophyta</taxon>
        <taxon>Bacillariophyceae</taxon>
        <taxon>Bacillariophycidae</taxon>
        <taxon>Naviculales</taxon>
        <taxon>Naviculaceae</taxon>
        <taxon>Fistulifera</taxon>
    </lineage>
</organism>
<keyword evidence="8" id="KW-0479">Metal-binding</keyword>
<dbReference type="GO" id="GO:0001682">
    <property type="term" value="P:tRNA 5'-leader removal"/>
    <property type="evidence" value="ECO:0007669"/>
    <property type="project" value="TreeGrafter"/>
</dbReference>
<feature type="compositionally biased region" description="Polar residues" evidence="17">
    <location>
        <begin position="100"/>
        <end position="109"/>
    </location>
</feature>
<dbReference type="InterPro" id="IPR011990">
    <property type="entry name" value="TPR-like_helical_dom_sf"/>
</dbReference>
<gene>
    <name evidence="20" type="ORF">FisN_30Lh081</name>
</gene>
<feature type="region of interest" description="Disordered" evidence="17">
    <location>
        <begin position="96"/>
        <end position="117"/>
    </location>
</feature>
<evidence type="ECO:0000256" key="2">
    <source>
        <dbReference type="ARBA" id="ARBA00001946"/>
    </source>
</evidence>
<keyword evidence="6" id="KW-0819">tRNA processing</keyword>
<evidence type="ECO:0000256" key="14">
    <source>
        <dbReference type="ARBA" id="ARBA00023128"/>
    </source>
</evidence>
<comment type="catalytic activity">
    <reaction evidence="1">
        <text>Endonucleolytic cleavage of RNA, removing 5'-extranucleotides from tRNA precursor.</text>
        <dbReference type="EC" id="3.1.26.5"/>
    </reaction>
</comment>
<dbReference type="GO" id="GO:0005739">
    <property type="term" value="C:mitochondrion"/>
    <property type="evidence" value="ECO:0007669"/>
    <property type="project" value="UniProtKB-SubCell"/>
</dbReference>
<comment type="cofactor">
    <cofactor evidence="2">
        <name>Mg(2+)</name>
        <dbReference type="ChEBI" id="CHEBI:18420"/>
    </cofactor>
</comment>
<keyword evidence="12" id="KW-0460">Magnesium</keyword>
<evidence type="ECO:0000256" key="17">
    <source>
        <dbReference type="SAM" id="MobiDB-lite"/>
    </source>
</evidence>
<accession>A0A1Z5JIF4</accession>
<evidence type="ECO:0000256" key="10">
    <source>
        <dbReference type="ARBA" id="ARBA00022801"/>
    </source>
</evidence>
<dbReference type="Proteomes" id="UP000198406">
    <property type="component" value="Unassembled WGS sequence"/>
</dbReference>
<comment type="caution">
    <text evidence="20">The sequence shown here is derived from an EMBL/GenBank/DDBJ whole genome shotgun (WGS) entry which is preliminary data.</text>
</comment>
<evidence type="ECO:0000256" key="9">
    <source>
        <dbReference type="ARBA" id="ARBA00022737"/>
    </source>
</evidence>
<dbReference type="Pfam" id="PF17177">
    <property type="entry name" value="PPR_long"/>
    <property type="match status" value="1"/>
</dbReference>
<keyword evidence="14" id="KW-0496">Mitochondrion</keyword>
<keyword evidence="7" id="KW-0540">Nuclease</keyword>
<dbReference type="AlphaFoldDB" id="A0A1Z5JIF4"/>
<dbReference type="GO" id="GO:0046872">
    <property type="term" value="F:metal ion binding"/>
    <property type="evidence" value="ECO:0007669"/>
    <property type="project" value="UniProtKB-KW"/>
</dbReference>
<evidence type="ECO:0000256" key="6">
    <source>
        <dbReference type="ARBA" id="ARBA00022694"/>
    </source>
</evidence>
<evidence type="ECO:0000256" key="1">
    <source>
        <dbReference type="ARBA" id="ARBA00000928"/>
    </source>
</evidence>